<evidence type="ECO:0000313" key="2">
    <source>
        <dbReference type="Proteomes" id="UP001165430"/>
    </source>
</evidence>
<evidence type="ECO:0000313" key="1">
    <source>
        <dbReference type="EMBL" id="MCH7412939.1"/>
    </source>
</evidence>
<name>A0ABS9V931_9BACT</name>
<proteinExistence type="predicted"/>
<protein>
    <recommendedName>
        <fullName evidence="3">6-bladed beta-propeller protein</fullName>
    </recommendedName>
</protein>
<accession>A0ABS9V931</accession>
<sequence>MKQYYHSWLISFFLFSCTSPKEKEIEITNNYTFEVIDSLDLKFLGNPILVEVSPKSSRFAFYDNASKEFLFTDSSGEVLSKFSKNADTPDAHGPLMELPGFVDEENVALVGLNGVFLYDLAGNLVKKLAHPEKQRAATSKYFIGKGVETFIMDGHQYLLSKSFRKRDTYAGEQKFYDTFKALELIHLENEDFFEIVPFEEGSQFLDGNGYFASDYEPAYEVFEDKLYIALGGEKRLLVYSLHPNGASLDTIVHLQIPGFEKLPITSREEFYKNSATIKWSTPAIRNIHVSDGHIILHYYGGFPEAVMKEIDALWIAGNIDESNRIHKKEAKKITHGSLVLDIQTLETKGNVQFPEGVNNSGFGSGGGYLWMQRSANEEEEEDFLRIYKFKLVKK</sequence>
<dbReference type="EMBL" id="JAKZGO010000003">
    <property type="protein sequence ID" value="MCH7412939.1"/>
    <property type="molecule type" value="Genomic_DNA"/>
</dbReference>
<dbReference type="RefSeq" id="WP_241410474.1">
    <property type="nucleotide sequence ID" value="NZ_JAKZGO010000003.1"/>
</dbReference>
<keyword evidence="2" id="KW-1185">Reference proteome</keyword>
<dbReference type="PROSITE" id="PS51257">
    <property type="entry name" value="PROKAR_LIPOPROTEIN"/>
    <property type="match status" value="1"/>
</dbReference>
<evidence type="ECO:0008006" key="3">
    <source>
        <dbReference type="Google" id="ProtNLM"/>
    </source>
</evidence>
<dbReference type="Proteomes" id="UP001165430">
    <property type="component" value="Unassembled WGS sequence"/>
</dbReference>
<organism evidence="1 2">
    <name type="scientific">Belliella alkalica</name>
    <dbReference type="NCBI Taxonomy" id="1730871"/>
    <lineage>
        <taxon>Bacteria</taxon>
        <taxon>Pseudomonadati</taxon>
        <taxon>Bacteroidota</taxon>
        <taxon>Cytophagia</taxon>
        <taxon>Cytophagales</taxon>
        <taxon>Cyclobacteriaceae</taxon>
        <taxon>Belliella</taxon>
    </lineage>
</organism>
<comment type="caution">
    <text evidence="1">The sequence shown here is derived from an EMBL/GenBank/DDBJ whole genome shotgun (WGS) entry which is preliminary data.</text>
</comment>
<reference evidence="1" key="1">
    <citation type="submission" date="2022-03" db="EMBL/GenBank/DDBJ databases">
        <title>De novo assembled genomes of Belliella spp. (Cyclobacteriaceae) strains.</title>
        <authorList>
            <person name="Szabo A."/>
            <person name="Korponai K."/>
            <person name="Felfoldi T."/>
        </authorList>
    </citation>
    <scope>NUCLEOTIDE SEQUENCE</scope>
    <source>
        <strain evidence="1">DSM 111903</strain>
    </source>
</reference>
<gene>
    <name evidence="1" type="ORF">MM213_05565</name>
</gene>